<name>A0A914QBQ3_9BILA</name>
<feature type="region of interest" description="Disordered" evidence="1">
    <location>
        <begin position="46"/>
        <end position="78"/>
    </location>
</feature>
<dbReference type="WBParaSite" id="PDA_v2.g29009.t1">
    <property type="protein sequence ID" value="PDA_v2.g29009.t1"/>
    <property type="gene ID" value="PDA_v2.g29009"/>
</dbReference>
<feature type="compositionally biased region" description="Basic and acidic residues" evidence="1">
    <location>
        <begin position="63"/>
        <end position="78"/>
    </location>
</feature>
<organism evidence="2 3">
    <name type="scientific">Panagrolaimus davidi</name>
    <dbReference type="NCBI Taxonomy" id="227884"/>
    <lineage>
        <taxon>Eukaryota</taxon>
        <taxon>Metazoa</taxon>
        <taxon>Ecdysozoa</taxon>
        <taxon>Nematoda</taxon>
        <taxon>Chromadorea</taxon>
        <taxon>Rhabditida</taxon>
        <taxon>Tylenchina</taxon>
        <taxon>Panagrolaimomorpha</taxon>
        <taxon>Panagrolaimoidea</taxon>
        <taxon>Panagrolaimidae</taxon>
        <taxon>Panagrolaimus</taxon>
    </lineage>
</organism>
<reference evidence="3" key="1">
    <citation type="submission" date="2022-11" db="UniProtKB">
        <authorList>
            <consortium name="WormBaseParasite"/>
        </authorList>
    </citation>
    <scope>IDENTIFICATION</scope>
</reference>
<dbReference type="Proteomes" id="UP000887578">
    <property type="component" value="Unplaced"/>
</dbReference>
<feature type="compositionally biased region" description="Acidic residues" evidence="1">
    <location>
        <begin position="46"/>
        <end position="62"/>
    </location>
</feature>
<evidence type="ECO:0000313" key="3">
    <source>
        <dbReference type="WBParaSite" id="PDA_v2.g29009.t1"/>
    </source>
</evidence>
<sequence length="78" mass="8839">MNRLLKVEDAKIKIEEQPSIYPSLEKQESVEVPKLGNDISPVEIIITEDESKVEEESDDDENEVTKDSETTSTTKDDN</sequence>
<keyword evidence="2" id="KW-1185">Reference proteome</keyword>
<evidence type="ECO:0000256" key="1">
    <source>
        <dbReference type="SAM" id="MobiDB-lite"/>
    </source>
</evidence>
<protein>
    <submittedName>
        <fullName evidence="3">Uncharacterized protein</fullName>
    </submittedName>
</protein>
<accession>A0A914QBQ3</accession>
<proteinExistence type="predicted"/>
<evidence type="ECO:0000313" key="2">
    <source>
        <dbReference type="Proteomes" id="UP000887578"/>
    </source>
</evidence>
<dbReference type="AlphaFoldDB" id="A0A914QBQ3"/>